<organism evidence="1">
    <name type="scientific">Phakopsora pachyrhizi</name>
    <name type="common">Asian soybean rust disease fungus</name>
    <dbReference type="NCBI Taxonomy" id="170000"/>
    <lineage>
        <taxon>Eukaryota</taxon>
        <taxon>Fungi</taxon>
        <taxon>Dikarya</taxon>
        <taxon>Basidiomycota</taxon>
        <taxon>Pucciniomycotina</taxon>
        <taxon>Pucciniomycetes</taxon>
        <taxon>Pucciniales</taxon>
        <taxon>Phakopsoraceae</taxon>
        <taxon>Phakopsora</taxon>
    </lineage>
</organism>
<name>A0A0S1MIN2_PHAPC</name>
<dbReference type="EMBL" id="KT246640">
    <property type="protein sequence ID" value="ALL40731.1"/>
    <property type="molecule type" value="mRNA"/>
</dbReference>
<accession>A0A0S1MIN2</accession>
<evidence type="ECO:0000313" key="1">
    <source>
        <dbReference type="EMBL" id="ALL40731.1"/>
    </source>
</evidence>
<reference evidence="1" key="1">
    <citation type="submission" date="2015-07" db="EMBL/GenBank/DDBJ databases">
        <title>Elucidating the P. pachyrhizi secretome and potential effectors.</title>
        <authorList>
            <person name="de Carvalho M.C.C.G."/>
            <person name="Nascimento L.C."/>
            <person name="Darben L.M."/>
            <person name="Polizel-Podanosqui A.M."/>
            <person name="Lopes-Caitar V.S."/>
            <person name="Rocha C.S."/>
            <person name="Qi M."/>
            <person name="Carazolle M."/>
            <person name="Kuwahara M.K."/>
            <person name="Pereira G.A.G."/>
            <person name="Abdelnoor R.V."/>
            <person name="Whitham S.A."/>
            <person name="Marcelino-Guimaraes F.C."/>
        </authorList>
    </citation>
    <scope>NUCLEOTIDE SEQUENCE</scope>
</reference>
<dbReference type="AlphaFoldDB" id="A0A0S1MIN2"/>
<sequence>MRFAGRLSLIAPMSFTPIAFFRTVSSCFSLDSSDSIGSLLVLPAPTVLGIASFLSCSVEGSDELSLTVDVSELADEDWFWSVEIDGDMMFVWVWV</sequence>
<proteinExistence type="evidence at transcript level"/>
<protein>
    <submittedName>
        <fullName evidence="1">Uncharacterized protein</fullName>
    </submittedName>
</protein>